<dbReference type="Proteomes" id="UP000606490">
    <property type="component" value="Unassembled WGS sequence"/>
</dbReference>
<sequence>MSEQVEATEAASPAEVALLRSLALAAGEAAAAGAALPEPLQAAVETWLRADWLAGAPADADRSFAQGYLAALEVAARHCEQATGQRAAMRRRSWNPLRRHRLRLGERALLAMAETLRRMAAGVRPFGG</sequence>
<accession>A0ABS1V2H1</accession>
<reference evidence="1 2" key="1">
    <citation type="submission" date="2021-01" db="EMBL/GenBank/DDBJ databases">
        <title>Belnapia mucosa sp. nov. and Belnapia arida sp. nov., isolated from the Tabernas Desert (Almeria, Spain).</title>
        <authorList>
            <person name="Molina-Menor E."/>
            <person name="Vidal-Verdu A."/>
            <person name="Calonge A."/>
            <person name="Satari L."/>
            <person name="Pereto Magraner J."/>
            <person name="Porcar Miralles M."/>
        </authorList>
    </citation>
    <scope>NUCLEOTIDE SEQUENCE [LARGE SCALE GENOMIC DNA]</scope>
    <source>
        <strain evidence="1 2">T6</strain>
    </source>
</reference>
<protein>
    <submittedName>
        <fullName evidence="1">Uncharacterized protein</fullName>
    </submittedName>
</protein>
<dbReference type="RefSeq" id="WP_202825644.1">
    <property type="nucleotide sequence ID" value="NZ_JAEUXJ010000004.1"/>
</dbReference>
<evidence type="ECO:0000313" key="1">
    <source>
        <dbReference type="EMBL" id="MBL6455896.1"/>
    </source>
</evidence>
<dbReference type="EMBL" id="JAEUXJ010000004">
    <property type="protein sequence ID" value="MBL6455896.1"/>
    <property type="molecule type" value="Genomic_DNA"/>
</dbReference>
<organism evidence="1 2">
    <name type="scientific">Belnapia mucosa</name>
    <dbReference type="NCBI Taxonomy" id="2804532"/>
    <lineage>
        <taxon>Bacteria</taxon>
        <taxon>Pseudomonadati</taxon>
        <taxon>Pseudomonadota</taxon>
        <taxon>Alphaproteobacteria</taxon>
        <taxon>Acetobacterales</taxon>
        <taxon>Roseomonadaceae</taxon>
        <taxon>Belnapia</taxon>
    </lineage>
</organism>
<name>A0ABS1V2H1_9PROT</name>
<gene>
    <name evidence="1" type="ORF">JMJ55_11225</name>
</gene>
<keyword evidence="2" id="KW-1185">Reference proteome</keyword>
<proteinExistence type="predicted"/>
<evidence type="ECO:0000313" key="2">
    <source>
        <dbReference type="Proteomes" id="UP000606490"/>
    </source>
</evidence>
<comment type="caution">
    <text evidence="1">The sequence shown here is derived from an EMBL/GenBank/DDBJ whole genome shotgun (WGS) entry which is preliminary data.</text>
</comment>